<comment type="caution">
    <text evidence="4">The sequence shown here is derived from an EMBL/GenBank/DDBJ whole genome shotgun (WGS) entry which is preliminary data.</text>
</comment>
<dbReference type="InterPro" id="IPR033379">
    <property type="entry name" value="Acid_Pase_AS"/>
</dbReference>
<accession>A0A1V6TM64</accession>
<comment type="similarity">
    <text evidence="1">Belongs to the histidine acid phosphatase family.</text>
</comment>
<dbReference type="Proteomes" id="UP000191342">
    <property type="component" value="Unassembled WGS sequence"/>
</dbReference>
<dbReference type="InterPro" id="IPR029033">
    <property type="entry name" value="His_PPase_superfam"/>
</dbReference>
<name>A0A1V6TM64_9EURO</name>
<dbReference type="Gene3D" id="3.40.50.1240">
    <property type="entry name" value="Phosphoglycerate mutase-like"/>
    <property type="match status" value="1"/>
</dbReference>
<dbReference type="SUPFAM" id="SSF53254">
    <property type="entry name" value="Phosphoglycerate mutase-like"/>
    <property type="match status" value="1"/>
</dbReference>
<reference evidence="5" key="1">
    <citation type="journal article" date="2017" name="Nat. Microbiol.">
        <title>Global analysis of biosynthetic gene clusters reveals vast potential of secondary metabolite production in Penicillium species.</title>
        <authorList>
            <person name="Nielsen J.C."/>
            <person name="Grijseels S."/>
            <person name="Prigent S."/>
            <person name="Ji B."/>
            <person name="Dainat J."/>
            <person name="Nielsen K.F."/>
            <person name="Frisvad J.C."/>
            <person name="Workman M."/>
            <person name="Nielsen J."/>
        </authorList>
    </citation>
    <scope>NUCLEOTIDE SEQUENCE [LARGE SCALE GENOMIC DNA]</scope>
    <source>
        <strain evidence="5">IBT 14082</strain>
    </source>
</reference>
<dbReference type="Pfam" id="PF00328">
    <property type="entry name" value="His_Phos_2"/>
    <property type="match status" value="1"/>
</dbReference>
<dbReference type="GO" id="GO:0003993">
    <property type="term" value="F:acid phosphatase activity"/>
    <property type="evidence" value="ECO:0007669"/>
    <property type="project" value="TreeGrafter"/>
</dbReference>
<dbReference type="OrthoDB" id="6509975at2759"/>
<dbReference type="InterPro" id="IPR000560">
    <property type="entry name" value="His_Pase_clade-2"/>
</dbReference>
<dbReference type="EC" id="3.1.3.8" evidence="2"/>
<keyword evidence="5" id="KW-1185">Reference proteome</keyword>
<evidence type="ECO:0000313" key="5">
    <source>
        <dbReference type="Proteomes" id="UP000191342"/>
    </source>
</evidence>
<evidence type="ECO:0000256" key="1">
    <source>
        <dbReference type="ARBA" id="ARBA00005375"/>
    </source>
</evidence>
<protein>
    <recommendedName>
        <fullName evidence="2">3-phytase</fullName>
        <ecNumber evidence="2">3.1.3.8</ecNumber>
    </recommendedName>
</protein>
<keyword evidence="3" id="KW-0378">Hydrolase</keyword>
<dbReference type="PANTHER" id="PTHR20963:SF23">
    <property type="entry name" value="3-PHYTASE"/>
    <property type="match status" value="1"/>
</dbReference>
<dbReference type="PROSITE" id="PS00616">
    <property type="entry name" value="HIS_ACID_PHOSPHAT_1"/>
    <property type="match status" value="1"/>
</dbReference>
<sequence>MADRGPDISAVLRAETGEEVARTELESVGKGNVIALHPDRRDIRLSVGEGQDGVKSYERRSLAMTSTYTLTVDVAPDGRWFMTGDLDFAFHAFPGGEVVLRVPVEAFGYEYGGGECEDDEACTHWNGGFLNADIAVVTIAGEKDDKEWHCRYSIDLRDGTWIVSGTDGSAIRPNVNGIDSRVPDQCTVRQAAYIVRHGSRFPDTGSYEAWVAIYNKIQAAAQQDGFEARGSLSFIPQWKPVLTNPALQLGQESMTGWKEASDLSYQLRSRYPEFYQDGNPFYVWANQYKSPINESRVVQTARAFLNGYLYEYANSYGTVVSVNSTGSPAAIGNSLGPSDSCPAFGSISSGGDNVTNWDATWLPKVVHRINSEIKGNLTFDETEVLFFPYMCAYESQIAGRLSPWCGVFTQKELRNYAYSQDLSYFYGVGPGSIGPAKVGVGPNGTSFEIPRLIMAFMNDNQIAEMTAAMGIFDFEGLLPDDHIPAHHLYNVAHFITMRGTVAFEVMDCNVDNAPNGPYIRVLFNDAVYPIVSCQNGPGRSCPLSDYLALIQKKIDEAGDFLDYCNVTETARPEAATGATFFQDLSLDFLTFVKP</sequence>
<dbReference type="GO" id="GO:0009277">
    <property type="term" value="C:fungal-type cell wall"/>
    <property type="evidence" value="ECO:0007669"/>
    <property type="project" value="TreeGrafter"/>
</dbReference>
<dbReference type="PANTHER" id="PTHR20963">
    <property type="entry name" value="MULTIPLE INOSITOL POLYPHOSPHATE PHOSPHATASE-RELATED"/>
    <property type="match status" value="1"/>
</dbReference>
<proteinExistence type="inferred from homology"/>
<evidence type="ECO:0000256" key="3">
    <source>
        <dbReference type="ARBA" id="ARBA00022801"/>
    </source>
</evidence>
<dbReference type="CDD" id="cd07061">
    <property type="entry name" value="HP_HAP_like"/>
    <property type="match status" value="1"/>
</dbReference>
<dbReference type="EMBL" id="MLQL01000006">
    <property type="protein sequence ID" value="OQE27020.1"/>
    <property type="molecule type" value="Genomic_DNA"/>
</dbReference>
<gene>
    <name evidence="4" type="ORF">PENFLA_c006G08396</name>
</gene>
<organism evidence="4 5">
    <name type="scientific">Penicillium flavigenum</name>
    <dbReference type="NCBI Taxonomy" id="254877"/>
    <lineage>
        <taxon>Eukaryota</taxon>
        <taxon>Fungi</taxon>
        <taxon>Dikarya</taxon>
        <taxon>Ascomycota</taxon>
        <taxon>Pezizomycotina</taxon>
        <taxon>Eurotiomycetes</taxon>
        <taxon>Eurotiomycetidae</taxon>
        <taxon>Eurotiales</taxon>
        <taxon>Aspergillaceae</taxon>
        <taxon>Penicillium</taxon>
    </lineage>
</organism>
<dbReference type="STRING" id="254877.A0A1V6TM64"/>
<evidence type="ECO:0000313" key="4">
    <source>
        <dbReference type="EMBL" id="OQE27020.1"/>
    </source>
</evidence>
<evidence type="ECO:0000256" key="2">
    <source>
        <dbReference type="ARBA" id="ARBA00012632"/>
    </source>
</evidence>
<dbReference type="AlphaFoldDB" id="A0A1V6TM64"/>
<dbReference type="GO" id="GO:0016158">
    <property type="term" value="F:inositol hexakisphosphate 3-phosphatase activity"/>
    <property type="evidence" value="ECO:0007669"/>
    <property type="project" value="UniProtKB-EC"/>
</dbReference>